<dbReference type="InterPro" id="IPR019775">
    <property type="entry name" value="WD40_repeat_CS"/>
</dbReference>
<dbReference type="PANTHER" id="PTHR22846">
    <property type="entry name" value="WD40 REPEAT PROTEIN"/>
    <property type="match status" value="1"/>
</dbReference>
<dbReference type="AlphaFoldDB" id="A0A316U940"/>
<feature type="repeat" description="WD" evidence="5">
    <location>
        <begin position="537"/>
        <end position="571"/>
    </location>
</feature>
<keyword evidence="3" id="KW-0677">Repeat</keyword>
<dbReference type="CDD" id="cd00200">
    <property type="entry name" value="WD40"/>
    <property type="match status" value="1"/>
</dbReference>
<dbReference type="Gene3D" id="2.130.10.10">
    <property type="entry name" value="YVTN repeat-like/Quinoprotein amine dehydrogenase"/>
    <property type="match status" value="2"/>
</dbReference>
<evidence type="ECO:0000256" key="3">
    <source>
        <dbReference type="ARBA" id="ARBA00022737"/>
    </source>
</evidence>
<dbReference type="PROSITE" id="PS00678">
    <property type="entry name" value="WD_REPEATS_1"/>
    <property type="match status" value="3"/>
</dbReference>
<dbReference type="InterPro" id="IPR001680">
    <property type="entry name" value="WD40_rpt"/>
</dbReference>
<feature type="compositionally biased region" description="Polar residues" evidence="6">
    <location>
        <begin position="151"/>
        <end position="161"/>
    </location>
</feature>
<feature type="compositionally biased region" description="Low complexity" evidence="6">
    <location>
        <begin position="757"/>
        <end position="768"/>
    </location>
</feature>
<feature type="compositionally biased region" description="Acidic residues" evidence="6">
    <location>
        <begin position="829"/>
        <end position="839"/>
    </location>
</feature>
<dbReference type="InterPro" id="IPR045183">
    <property type="entry name" value="Ebi-like"/>
</dbReference>
<feature type="repeat" description="WD" evidence="5">
    <location>
        <begin position="697"/>
        <end position="738"/>
    </location>
</feature>
<dbReference type="RefSeq" id="XP_025346665.1">
    <property type="nucleotide sequence ID" value="XM_025494447.1"/>
</dbReference>
<evidence type="ECO:0000313" key="7">
    <source>
        <dbReference type="EMBL" id="PWN19505.1"/>
    </source>
</evidence>
<dbReference type="PROSITE" id="PS50294">
    <property type="entry name" value="WD_REPEATS_REGION"/>
    <property type="match status" value="4"/>
</dbReference>
<keyword evidence="8" id="KW-1185">Reference proteome</keyword>
<keyword evidence="2 5" id="KW-0853">WD repeat</keyword>
<gene>
    <name evidence="7" type="ORF">BCV69DRAFT_300329</name>
</gene>
<proteinExistence type="predicted"/>
<feature type="region of interest" description="Disordered" evidence="6">
    <location>
        <begin position="89"/>
        <end position="340"/>
    </location>
</feature>
<dbReference type="FunFam" id="1.20.960.30:FF:000003">
    <property type="entry name" value="Related to Nuclear receptor co-repressor/HDAC3 complex subunit TBLR1"/>
    <property type="match status" value="1"/>
</dbReference>
<dbReference type="PANTHER" id="PTHR22846:SF2">
    <property type="entry name" value="F-BOX-LIKE_WD REPEAT-CONTAINING PROTEIN EBI"/>
    <property type="match status" value="1"/>
</dbReference>
<feature type="compositionally biased region" description="Polar residues" evidence="6">
    <location>
        <begin position="236"/>
        <end position="247"/>
    </location>
</feature>
<dbReference type="Gene3D" id="1.20.960.30">
    <property type="match status" value="1"/>
</dbReference>
<feature type="compositionally biased region" description="Basic and acidic residues" evidence="6">
    <location>
        <begin position="186"/>
        <end position="197"/>
    </location>
</feature>
<dbReference type="InterPro" id="IPR036322">
    <property type="entry name" value="WD40_repeat_dom_sf"/>
</dbReference>
<reference evidence="7 8" key="1">
    <citation type="journal article" date="2018" name="Mol. Biol. Evol.">
        <title>Broad Genomic Sampling Reveals a Smut Pathogenic Ancestry of the Fungal Clade Ustilaginomycotina.</title>
        <authorList>
            <person name="Kijpornyongpan T."/>
            <person name="Mondo S.J."/>
            <person name="Barry K."/>
            <person name="Sandor L."/>
            <person name="Lee J."/>
            <person name="Lipzen A."/>
            <person name="Pangilinan J."/>
            <person name="LaButti K."/>
            <person name="Hainaut M."/>
            <person name="Henrissat B."/>
            <person name="Grigoriev I.V."/>
            <person name="Spatafora J.W."/>
            <person name="Aime M.C."/>
        </authorList>
    </citation>
    <scope>NUCLEOTIDE SEQUENCE [LARGE SCALE GENOMIC DNA]</scope>
    <source>
        <strain evidence="7 8">MCA 4718</strain>
    </source>
</reference>
<feature type="compositionally biased region" description="Low complexity" evidence="6">
    <location>
        <begin position="129"/>
        <end position="146"/>
    </location>
</feature>
<dbReference type="PROSITE" id="PS50896">
    <property type="entry name" value="LISH"/>
    <property type="match status" value="1"/>
</dbReference>
<feature type="repeat" description="WD" evidence="5">
    <location>
        <begin position="646"/>
        <end position="696"/>
    </location>
</feature>
<evidence type="ECO:0000256" key="6">
    <source>
        <dbReference type="SAM" id="MobiDB-lite"/>
    </source>
</evidence>
<evidence type="ECO:0000256" key="2">
    <source>
        <dbReference type="ARBA" id="ARBA00022574"/>
    </source>
</evidence>
<feature type="repeat" description="WD" evidence="5">
    <location>
        <begin position="442"/>
        <end position="483"/>
    </location>
</feature>
<dbReference type="STRING" id="1684307.A0A316U940"/>
<dbReference type="Pfam" id="PF00400">
    <property type="entry name" value="WD40"/>
    <property type="match status" value="6"/>
</dbReference>
<organism evidence="7 8">
    <name type="scientific">Pseudomicrostroma glucosiphilum</name>
    <dbReference type="NCBI Taxonomy" id="1684307"/>
    <lineage>
        <taxon>Eukaryota</taxon>
        <taxon>Fungi</taxon>
        <taxon>Dikarya</taxon>
        <taxon>Basidiomycota</taxon>
        <taxon>Ustilaginomycotina</taxon>
        <taxon>Exobasidiomycetes</taxon>
        <taxon>Microstromatales</taxon>
        <taxon>Microstromatales incertae sedis</taxon>
        <taxon>Pseudomicrostroma</taxon>
    </lineage>
</organism>
<feature type="compositionally biased region" description="Low complexity" evidence="6">
    <location>
        <begin position="785"/>
        <end position="807"/>
    </location>
</feature>
<evidence type="ECO:0000256" key="5">
    <source>
        <dbReference type="PROSITE-ProRule" id="PRU00221"/>
    </source>
</evidence>
<dbReference type="InterPro" id="IPR006594">
    <property type="entry name" value="LisH"/>
</dbReference>
<feature type="repeat" description="WD" evidence="5">
    <location>
        <begin position="350"/>
        <end position="384"/>
    </location>
</feature>
<dbReference type="SUPFAM" id="SSF50978">
    <property type="entry name" value="WD40 repeat-like"/>
    <property type="match status" value="1"/>
</dbReference>
<dbReference type="InterPro" id="IPR015943">
    <property type="entry name" value="WD40/YVTN_repeat-like_dom_sf"/>
</dbReference>
<dbReference type="GO" id="GO:0003714">
    <property type="term" value="F:transcription corepressor activity"/>
    <property type="evidence" value="ECO:0007669"/>
    <property type="project" value="InterPro"/>
</dbReference>
<protein>
    <submittedName>
        <fullName evidence="7">WD40 repeat-like protein</fullName>
    </submittedName>
</protein>
<dbReference type="PROSITE" id="PS50082">
    <property type="entry name" value="WD_REPEATS_2"/>
    <property type="match status" value="6"/>
</dbReference>
<dbReference type="Proteomes" id="UP000245942">
    <property type="component" value="Unassembled WGS sequence"/>
</dbReference>
<dbReference type="EMBL" id="KZ819331">
    <property type="protein sequence ID" value="PWN19505.1"/>
    <property type="molecule type" value="Genomic_DNA"/>
</dbReference>
<feature type="repeat" description="WD" evidence="5">
    <location>
        <begin position="401"/>
        <end position="432"/>
    </location>
</feature>
<comment type="subcellular location">
    <subcellularLocation>
        <location evidence="1">Nucleus</location>
    </subcellularLocation>
</comment>
<dbReference type="InterPro" id="IPR020472">
    <property type="entry name" value="WD40_PAC1"/>
</dbReference>
<dbReference type="PRINTS" id="PR00320">
    <property type="entry name" value="GPROTEINBRPT"/>
</dbReference>
<dbReference type="GO" id="GO:0034967">
    <property type="term" value="C:Set3 complex"/>
    <property type="evidence" value="ECO:0007669"/>
    <property type="project" value="TreeGrafter"/>
</dbReference>
<dbReference type="SMART" id="SM00320">
    <property type="entry name" value="WD40"/>
    <property type="match status" value="7"/>
</dbReference>
<feature type="compositionally biased region" description="Basic residues" evidence="6">
    <location>
        <begin position="277"/>
        <end position="286"/>
    </location>
</feature>
<evidence type="ECO:0000313" key="8">
    <source>
        <dbReference type="Proteomes" id="UP000245942"/>
    </source>
</evidence>
<evidence type="ECO:0000256" key="4">
    <source>
        <dbReference type="ARBA" id="ARBA00023242"/>
    </source>
</evidence>
<feature type="region of interest" description="Disordered" evidence="6">
    <location>
        <begin position="757"/>
        <end position="852"/>
    </location>
</feature>
<evidence type="ECO:0000256" key="1">
    <source>
        <dbReference type="ARBA" id="ARBA00004123"/>
    </source>
</evidence>
<accession>A0A316U940</accession>
<name>A0A316U940_9BASI</name>
<dbReference type="GeneID" id="37016181"/>
<feature type="region of interest" description="Disordered" evidence="6">
    <location>
        <begin position="572"/>
        <end position="633"/>
    </location>
</feature>
<sequence>MSSINSTAEVNLLIYHYLKESDFRHACFSLRHESRLDEEPLSKEAVVEPGRLLKILQKGLVYMAVEAHVNPDGSEKACSAPFHLVGPPHVCDGKARRQPSVQPEPQRLTPEPRPQVVSSHIEAASQTDPVQSRRASSRAPSPVESRPNGKHTASNVASSSKNKLDAEESVEASTTKRKASASNGSSREEKRSKKAATEESEPTGVGSSAKRLPNGARHQDAEEKGEDEEGDVTPRLTATAQNGKASSPSPPNKAKGKKASEVTAGGKVGSKTAGSSKKSKKKKQKRSGTVENEDDEEAATRSDAEEVPTSKNPRKVAGAAIASNSSQPTGPPLTGKAKGKEIASDDITTLVGHSAEVFSSAWNPTVPGLIASAGGDATVRIWDLPAKGASPDAPAICKHLPTTHAKDVSALEWNPDGTLLASGSYDGILRLWTPQGDLHLVMSMHQGPIFSVKWNRKGTMLLTSSADGTAIVWDLSSGKVRQQFPVHSDGVLDVDWLVNSRSQGPSSTRNDMTFATASADNSINLCRVGETKPIRTLRGHDDEVNALRFDASQTLLASASDDKTTRIWSIDGNVLGDSSSESSSRPKRGSAGLSKGRGGSVALDASASMDVDNRSDEDDAAAEMRVGSSNSGSLDKNGKAICQFVLTGHTKEIYNLQWAPTGPGTAQSTQPRMLATASFDKTARIWNAEDGTCLRVIEEHSDCVYSVCWSPDARFLATGSIDRKVLVNRVKDGAIVKAYVAGGPVFDVTWHVSQPNASSSGAAAIKGEAAAEEGEGSDAAKKAKSGGAAAAKGSAAASSSNGSASGGTHQLGISQADKRLTILDLGRLDEEEEGTEEGGEQATQGDKTKMEE</sequence>
<keyword evidence="4" id="KW-0539">Nucleus</keyword>
<dbReference type="GO" id="GO:0006357">
    <property type="term" value="P:regulation of transcription by RNA polymerase II"/>
    <property type="evidence" value="ECO:0007669"/>
    <property type="project" value="TreeGrafter"/>
</dbReference>
<dbReference type="OrthoDB" id="10264639at2759"/>